<organism evidence="2 3">
    <name type="scientific">Spirosoma telluris</name>
    <dbReference type="NCBI Taxonomy" id="2183553"/>
    <lineage>
        <taxon>Bacteria</taxon>
        <taxon>Pseudomonadati</taxon>
        <taxon>Bacteroidota</taxon>
        <taxon>Cytophagia</taxon>
        <taxon>Cytophagales</taxon>
        <taxon>Cytophagaceae</taxon>
        <taxon>Spirosoma</taxon>
    </lineage>
</organism>
<keyword evidence="1" id="KW-0812">Transmembrane</keyword>
<evidence type="ECO:0000256" key="1">
    <source>
        <dbReference type="SAM" id="Phobius"/>
    </source>
</evidence>
<sequence length="147" mass="16924">MASKIKIILTRIGYFPATFFLFSLIGLVYAFTWTNYEYTVYQMPNCSNTFFTKIEYTRVFYRGVAFTYGIRKQGGLPESECFVSGKMTGMDAILELWVRCESKKVVLYCNDLRSVGVKNSKIFVKETDAEQINTLSKSPQTLHLLIE</sequence>
<dbReference type="Proteomes" id="UP000249016">
    <property type="component" value="Unassembled WGS sequence"/>
</dbReference>
<keyword evidence="1" id="KW-0472">Membrane</keyword>
<proteinExistence type="predicted"/>
<dbReference type="EMBL" id="QLII01000001">
    <property type="protein sequence ID" value="RAI74580.1"/>
    <property type="molecule type" value="Genomic_DNA"/>
</dbReference>
<gene>
    <name evidence="2" type="ORF">HMF3257_10405</name>
</gene>
<evidence type="ECO:0000313" key="2">
    <source>
        <dbReference type="EMBL" id="RAI74580.1"/>
    </source>
</evidence>
<reference evidence="2 3" key="1">
    <citation type="submission" date="2018-06" db="EMBL/GenBank/DDBJ databases">
        <title>Spirosoma sp. HMF3257 Genome sequencing and assembly.</title>
        <authorList>
            <person name="Kang H."/>
            <person name="Cha I."/>
            <person name="Kim H."/>
            <person name="Kang J."/>
            <person name="Joh K."/>
        </authorList>
    </citation>
    <scope>NUCLEOTIDE SEQUENCE [LARGE SCALE GENOMIC DNA]</scope>
    <source>
        <strain evidence="2 3">HMF3257</strain>
    </source>
</reference>
<keyword evidence="3" id="KW-1185">Reference proteome</keyword>
<keyword evidence="1" id="KW-1133">Transmembrane helix</keyword>
<protein>
    <submittedName>
        <fullName evidence="2">Uncharacterized protein</fullName>
    </submittedName>
</protein>
<accession>A0A327NGS9</accession>
<dbReference type="AlphaFoldDB" id="A0A327NGS9"/>
<evidence type="ECO:0000313" key="3">
    <source>
        <dbReference type="Proteomes" id="UP000249016"/>
    </source>
</evidence>
<feature type="transmembrane region" description="Helical" evidence="1">
    <location>
        <begin position="12"/>
        <end position="33"/>
    </location>
</feature>
<comment type="caution">
    <text evidence="2">The sequence shown here is derived from an EMBL/GenBank/DDBJ whole genome shotgun (WGS) entry which is preliminary data.</text>
</comment>
<name>A0A327NGS9_9BACT</name>